<evidence type="ECO:0000256" key="3">
    <source>
        <dbReference type="ARBA" id="ARBA00022485"/>
    </source>
</evidence>
<dbReference type="InterPro" id="IPR007197">
    <property type="entry name" value="rSAM"/>
</dbReference>
<comment type="cofactor">
    <cofactor evidence="1">
        <name>[4Fe-4S] cluster</name>
        <dbReference type="ChEBI" id="CHEBI:49883"/>
    </cofactor>
</comment>
<dbReference type="Gene3D" id="3.20.20.70">
    <property type="entry name" value="Aldolase class I"/>
    <property type="match status" value="1"/>
</dbReference>
<evidence type="ECO:0000256" key="6">
    <source>
        <dbReference type="ARBA" id="ARBA00023002"/>
    </source>
</evidence>
<evidence type="ECO:0000256" key="7">
    <source>
        <dbReference type="ARBA" id="ARBA00023004"/>
    </source>
</evidence>
<dbReference type="EMBL" id="JAOQJL010000015">
    <property type="protein sequence ID" value="MCU6765599.1"/>
    <property type="molecule type" value="Genomic_DNA"/>
</dbReference>
<dbReference type="PIRSF" id="PIRSF004869">
    <property type="entry name" value="PflX_prd"/>
    <property type="match status" value="1"/>
</dbReference>
<dbReference type="PANTHER" id="PTHR43075">
    <property type="entry name" value="FORMATE LYASE ACTIVATING ENZYME, PUTATIVE (AFU_ORTHOLOGUE AFUA_2G15630)-RELATED"/>
    <property type="match status" value="1"/>
</dbReference>
<evidence type="ECO:0000256" key="2">
    <source>
        <dbReference type="ARBA" id="ARBA00009777"/>
    </source>
</evidence>
<dbReference type="InterPro" id="IPR013785">
    <property type="entry name" value="Aldolase_TIM"/>
</dbReference>
<keyword evidence="8" id="KW-0411">Iron-sulfur</keyword>
<keyword evidence="4" id="KW-0949">S-adenosyl-L-methionine</keyword>
<reference evidence="9 10" key="1">
    <citation type="journal article" date="2021" name="ISME Commun">
        <title>Automated analysis of genomic sequences facilitates high-throughput and comprehensive description of bacteria.</title>
        <authorList>
            <person name="Hitch T.C.A."/>
        </authorList>
    </citation>
    <scope>NUCLEOTIDE SEQUENCE [LARGE SCALE GENOMIC DNA]</scope>
    <source>
        <strain evidence="9 10">Sanger_23</strain>
    </source>
</reference>
<evidence type="ECO:0000313" key="9">
    <source>
        <dbReference type="EMBL" id="MCU6765599.1"/>
    </source>
</evidence>
<proteinExistence type="inferred from homology"/>
<name>A0ABT2TVX8_9FIRM</name>
<organism evidence="9 10">
    <name type="scientific">Blautia ammoniilytica</name>
    <dbReference type="NCBI Taxonomy" id="2981782"/>
    <lineage>
        <taxon>Bacteria</taxon>
        <taxon>Bacillati</taxon>
        <taxon>Bacillota</taxon>
        <taxon>Clostridia</taxon>
        <taxon>Lachnospirales</taxon>
        <taxon>Lachnospiraceae</taxon>
        <taxon>Blautia</taxon>
    </lineage>
</organism>
<dbReference type="InterPro" id="IPR040085">
    <property type="entry name" value="MJ0674-like"/>
</dbReference>
<dbReference type="SFLD" id="SFLDG01099">
    <property type="entry name" value="Uncharacterised_Radical_SAM_Su"/>
    <property type="match status" value="1"/>
</dbReference>
<evidence type="ECO:0000256" key="1">
    <source>
        <dbReference type="ARBA" id="ARBA00001966"/>
    </source>
</evidence>
<accession>A0ABT2TVX8</accession>
<dbReference type="PROSITE" id="PS01087">
    <property type="entry name" value="RADICAL_ACTIVATING"/>
    <property type="match status" value="1"/>
</dbReference>
<evidence type="ECO:0000313" key="10">
    <source>
        <dbReference type="Proteomes" id="UP001652409"/>
    </source>
</evidence>
<comment type="similarity">
    <text evidence="2">Belongs to the organic radical-activating enzymes family.</text>
</comment>
<dbReference type="Proteomes" id="UP001652409">
    <property type="component" value="Unassembled WGS sequence"/>
</dbReference>
<dbReference type="InterPro" id="IPR001989">
    <property type="entry name" value="Radical_activat_CS"/>
</dbReference>
<keyword evidence="7" id="KW-0408">Iron</keyword>
<keyword evidence="10" id="KW-1185">Reference proteome</keyword>
<keyword evidence="6" id="KW-0560">Oxidoreductase</keyword>
<dbReference type="PANTHER" id="PTHR43075:SF1">
    <property type="entry name" value="FORMATE LYASE ACTIVATING ENZYME, PUTATIVE (AFU_ORTHOLOGUE AFUA_2G15630)-RELATED"/>
    <property type="match status" value="1"/>
</dbReference>
<evidence type="ECO:0000256" key="4">
    <source>
        <dbReference type="ARBA" id="ARBA00022691"/>
    </source>
</evidence>
<evidence type="ECO:0000256" key="5">
    <source>
        <dbReference type="ARBA" id="ARBA00022723"/>
    </source>
</evidence>
<dbReference type="SFLD" id="SFLDS00029">
    <property type="entry name" value="Radical_SAM"/>
    <property type="match status" value="1"/>
</dbReference>
<sequence length="303" mass="34167">MVEDRIKTLTSCRLCPRKCGVDRIHGKTGYCGMDDQVRVARAALHMWEEPCISGKKGSGAVFFTGCGLRCCFCQNHNIAIGKSGKIITVNRLADIFLELEQKGAANINLVTATQYVPQVIEALEKARDKGFHLPVVYNSSGYESISTIRSLEGYVDVYLPDFKYAEEELAADYSNAPEYPTTAKLALKEMVRQTGDCVFDRDGYMIRGTMVRHLILPGHTKNAIKVMEYLKKTYGDHIFISIMNQYTPVFKQEKYKELNRKVTVREYEKVLNAALELGISNGFFQEGDTAKESFIPDFDYEGV</sequence>
<gene>
    <name evidence="9" type="ORF">OCV61_09265</name>
</gene>
<evidence type="ECO:0000256" key="8">
    <source>
        <dbReference type="ARBA" id="ARBA00023014"/>
    </source>
</evidence>
<dbReference type="RefSeq" id="WP_158421556.1">
    <property type="nucleotide sequence ID" value="NZ_JAOQJL010000015.1"/>
</dbReference>
<keyword evidence="5" id="KW-0479">Metal-binding</keyword>
<protein>
    <submittedName>
        <fullName evidence="9">Radical SAM protein</fullName>
    </submittedName>
</protein>
<keyword evidence="3" id="KW-0004">4Fe-4S</keyword>
<comment type="caution">
    <text evidence="9">The sequence shown here is derived from an EMBL/GenBank/DDBJ whole genome shotgun (WGS) entry which is preliminary data.</text>
</comment>
<dbReference type="InterPro" id="IPR016431">
    <property type="entry name" value="Pyrv-formate_lyase-activ_prd"/>
</dbReference>